<dbReference type="Pfam" id="PF00610">
    <property type="entry name" value="DEP"/>
    <property type="match status" value="1"/>
</dbReference>
<comment type="caution">
    <text evidence="7">The sequence shown here is derived from an EMBL/GenBank/DDBJ whole genome shotgun (WGS) entry which is preliminary data.</text>
</comment>
<feature type="compositionally biased region" description="Low complexity" evidence="5">
    <location>
        <begin position="2001"/>
        <end position="2022"/>
    </location>
</feature>
<dbReference type="Proteomes" id="UP001143981">
    <property type="component" value="Unassembled WGS sequence"/>
</dbReference>
<dbReference type="GO" id="GO:1904262">
    <property type="term" value="P:negative regulation of TORC1 signaling"/>
    <property type="evidence" value="ECO:0007669"/>
    <property type="project" value="TreeGrafter"/>
</dbReference>
<dbReference type="PANTHER" id="PTHR13179">
    <property type="entry name" value="DEP DOMAIN CONTAINING PROTEIN 5"/>
    <property type="match status" value="1"/>
</dbReference>
<feature type="region of interest" description="Disordered" evidence="5">
    <location>
        <begin position="980"/>
        <end position="1135"/>
    </location>
</feature>
<feature type="compositionally biased region" description="Low complexity" evidence="5">
    <location>
        <begin position="1969"/>
        <end position="1980"/>
    </location>
</feature>
<feature type="region of interest" description="Disordered" evidence="5">
    <location>
        <begin position="2397"/>
        <end position="2427"/>
    </location>
</feature>
<dbReference type="OrthoDB" id="39497at2759"/>
<feature type="region of interest" description="Disordered" evidence="5">
    <location>
        <begin position="2244"/>
        <end position="2269"/>
    </location>
</feature>
<evidence type="ECO:0000256" key="3">
    <source>
        <dbReference type="ARBA" id="ARBA00018529"/>
    </source>
</evidence>
<evidence type="ECO:0000256" key="4">
    <source>
        <dbReference type="ARBA" id="ARBA00021881"/>
    </source>
</evidence>
<feature type="region of interest" description="Disordered" evidence="5">
    <location>
        <begin position="1254"/>
        <end position="1281"/>
    </location>
</feature>
<comment type="subcellular location">
    <subcellularLocation>
        <location evidence="1">Vacuole membrane</location>
        <topology evidence="1">Peripheral membrane protein</topology>
    </subcellularLocation>
</comment>
<dbReference type="Gene3D" id="1.10.10.10">
    <property type="entry name" value="Winged helix-like DNA-binding domain superfamily/Winged helix DNA-binding domain"/>
    <property type="match status" value="1"/>
</dbReference>
<dbReference type="GO" id="GO:0035556">
    <property type="term" value="P:intracellular signal transduction"/>
    <property type="evidence" value="ECO:0007669"/>
    <property type="project" value="InterPro"/>
</dbReference>
<dbReference type="SUPFAM" id="SSF46785">
    <property type="entry name" value="Winged helix' DNA-binding domain"/>
    <property type="match status" value="1"/>
</dbReference>
<feature type="compositionally biased region" description="Polar residues" evidence="5">
    <location>
        <begin position="1155"/>
        <end position="1164"/>
    </location>
</feature>
<dbReference type="EMBL" id="JANBOI010000246">
    <property type="protein sequence ID" value="KAJ1732229.1"/>
    <property type="molecule type" value="Genomic_DNA"/>
</dbReference>
<dbReference type="InterPro" id="IPR036390">
    <property type="entry name" value="WH_DNA-bd_sf"/>
</dbReference>
<feature type="region of interest" description="Disordered" evidence="5">
    <location>
        <begin position="612"/>
        <end position="643"/>
    </location>
</feature>
<dbReference type="SMART" id="SM00049">
    <property type="entry name" value="DEP"/>
    <property type="match status" value="1"/>
</dbReference>
<name>A0A9W7YFJ8_9FUNG</name>
<sequence length="2641" mass="287697">AGRARTHAGKPGGGRAPYNQSSGHRGSHADDGGQSGPTLFNRVSILRVHDDALSSSDLVLNPTFFPGVCVGDTVAIKPVFEGDGREAVSPRGSLDGDPAAAAAAATSASATASASATTVPASSAPPATADMAAGHAGDSSSSGKSKGHPTSISKPSALAPSVGQSTGPSEDSSEAPDGADRGRRVGSQAGGDSPFRSSRPQGPASPGVPNRWASGPGADAGPARGSDKAGGARDEDGDSDGGLEPDPHREILLRVGELRRDTQQIQASISSHAAHALWGEYLSIQRVAVRKIDLENKDEREAIRADFIEIAFRDQYVGRSDMWRLWRNLSQRVVHKNKPTNMEGLIRASVRRIYKANKEVACGFIDASTQPIFRSESGRFIVLLQMSEEMWSYHEDGHLCFEKAVNGFLAELFKRWNEGQLNHMVTIVMFSRWYYHETDSLFFQDLSYDEENHRYFRDYYKVIADMEVRPDWSVFLPDLLAEFNTYRRDIQELSTSAGHRLRGDLSKASQGNILEAINLGLNSFASNYVDRDLARTGLSTIVVTPSFGVFDVPKKLLRMTTERMLLFGLRVDLVCLAPRPLFRPPVFRFKSYPVPTEQEQLRAVIHKHQAEREAKRAENELNSASPLAESPGTHPNAAPFGHGAGALKDRSAKVIAAFKPDPESAVDPISLDSLYFDDERWENELLPHLTGIAPRTGRDSWISKWQAAGAAGSRASKAELDALRRKQRQVASSIASMFVGSMPDLDLSEIPDTILDLHKADHPFFAGSKRVPQSESRVFYYYFAYWVDSGFYNFSDDRRSHHLGDFVPTCKMGELSMVGVDNYMRCAPLIPNLELRAGDYEYPSLPGGDAYAGSASGGSVEDPYRGRGGGGWPLEAQLTALATDVTHGKILRSDQLSPVEGHEQLLAMFAKFDSQAIVGTGAAHPNGLVSNEGLGSGSLGTTGLGQQSAANEHKIPFGHMPTPQHLVQNIVPSNVSVHWEDGQSHQTRRPAESRPAAERTDTGPSGSVEHPDQLHHTAASSASPSLCHSQAIKPAARPEHDEATSSSLPRDVRLGGGHQPSTTAQRTSIFARTNQQARRARQMRQPSGSARPGMSLDPSDTGLADKRLVASGPSPPHEPHPQAVGGARISGSIPDAVPRHSIHRFSESPYGLECSRSSIDTTQRAAGESMATHASSSERMPVSESIIRHSHLDDHVQTFRGYAGHDMPPMQNVQSPNAVSVTTQIALAAQKFHAPGAGGIGQAGDFQLTLPPGRQAVPRAGDSAPGQPGAPHVPEYHSGSPQYGKAIWPSDRLVAGLASDPSIRTPRGRHCGPYNPCNTDRHPLPHNELSQRWAFAFATHASLSSFTPKWRSLCTPASLPLVTNFLPSDLHSCYHHFQYHLPAPNISIDELAGLRPEDYDEFSQFVTYRGMSTGHSGRPRPQQQLDWPTRLMLKELVYQRLAQGFQFINVNDLPVARGSRDPSARLGYGSGWPALSSRSDSREWSAGRSAGELHASSVPQFASALPLGSIKKQERAIFLSNGRQIQKLEFQDSSDSAGTAGVSVTRWERNRPFDMLPLNYRFQMWSRISNLGYSSTDTRFSYSSDDEVNWNSLDRLMAGHHKDLNQSMKYWRTRYVLIPVDQLGGDAIVNTKSNPFLSVEDIRIANFEKFLDHVLRLLRKDSRETLEKRFLGMLPAEMRRSAYAGDGPAGEAMQRAANSSTSGSQQQQQQQQQQSSQQQSQQPSQQQQQQQSTALLAPVHFVSSNDSRKTIGLNDLMPSSLLQIRYTTMYPVTYINNQLNSHMHDGIYLDPSLPIALPPPATSALGLSDHLNAESPIAHLAFALQHPTAGLSLRNIRWHYGYFRLVFCGFQLVDWILVNFGGVNRRSQAALAGARLMERGILRSPHRAAVFMDGYHFYELTESCLRFKTQSLPQGSRSQHTLVSTIGLADMVSRYGTSSNNASPTVSRPESRQGSHAPSLVNDGEQLPSSTSAAAGAASTPRIGTLVGAEAKMPATPVPTAPRDAAAGQAAADAAGGNPQPASKLRVRTDVQPSALQSSGSTLPQAGQAGEGLGVADGGREQGQSTGPRPSPGQSADSAGQEKGETNPARQEGLPSQAGLSPVYERTPDVFPELARRTSKRTLPKNLTQTRMFALDLDQQHKSTRIEQCLVHLDAVHNPMSCFHLSINWLNCTNFLIEEMVRGWAQMAERCGMRLVEAPRAQDTSSEHNHPFHSPIKISLELQPPPAKRIFDDKWVAEFAHLGDDDSEPESGLGSDDQDAAGDAEHSAEARRRARTLRRLVRCIPTYPFERELLEEQHFVLDVEADSSYPKDSLLARDFSFERAEHKYTQYVHRSGTAFVQICGPGQFLWINNYLYASHQSHARPPAAAPSAAQLASGGVAAAAAAAAAAAEAALATSTPSSGRQLGRSAHSGTSTRGTGQDSDGYAAAGLSASGAAARRSTMPVYYPVRHVREVWPHQQVKTFTRHRTPDRQLEIPEEYSLQIVNELGRLPEDFDSVNAAVTRMAIMRRAMGQTGKGGRGDGRDTKVLLPDSRMRRGSMALSMAPSEGASDWDDGPAAMPDALQGDPAPDALRATFLEICKDKNSLEMFWQHTIQRYRSGWRTLRATQGPTNESPKSRPMVVDMFTDAIWQSRKATPPTT</sequence>
<dbReference type="GO" id="GO:1990130">
    <property type="term" value="C:GATOR1 complex"/>
    <property type="evidence" value="ECO:0007669"/>
    <property type="project" value="TreeGrafter"/>
</dbReference>
<dbReference type="InterPro" id="IPR045838">
    <property type="entry name" value="DEPDC5_CTD"/>
</dbReference>
<dbReference type="InterPro" id="IPR027244">
    <property type="entry name" value="IML1"/>
</dbReference>
<dbReference type="PROSITE" id="PS50186">
    <property type="entry name" value="DEP"/>
    <property type="match status" value="1"/>
</dbReference>
<dbReference type="CDD" id="cd04371">
    <property type="entry name" value="DEP"/>
    <property type="match status" value="1"/>
</dbReference>
<feature type="compositionally biased region" description="Polar residues" evidence="5">
    <location>
        <begin position="1018"/>
        <end position="1028"/>
    </location>
</feature>
<dbReference type="PANTHER" id="PTHR13179:SF8">
    <property type="entry name" value="GATOR COMPLEX PROTEIN DEPDC5"/>
    <property type="match status" value="1"/>
</dbReference>
<dbReference type="GO" id="GO:0010508">
    <property type="term" value="P:positive regulation of autophagy"/>
    <property type="evidence" value="ECO:0007669"/>
    <property type="project" value="TreeGrafter"/>
</dbReference>
<dbReference type="GO" id="GO:0005774">
    <property type="term" value="C:vacuolar membrane"/>
    <property type="evidence" value="ECO:0007669"/>
    <property type="project" value="UniProtKB-SubCell"/>
</dbReference>
<feature type="compositionally biased region" description="Low complexity" evidence="5">
    <location>
        <begin position="111"/>
        <end position="144"/>
    </location>
</feature>
<evidence type="ECO:0000313" key="7">
    <source>
        <dbReference type="EMBL" id="KAJ1732229.1"/>
    </source>
</evidence>
<feature type="compositionally biased region" description="Polar residues" evidence="5">
    <location>
        <begin position="2411"/>
        <end position="2422"/>
    </location>
</feature>
<dbReference type="InterPro" id="IPR000591">
    <property type="entry name" value="DEP_dom"/>
</dbReference>
<feature type="region of interest" description="Disordered" evidence="5">
    <location>
        <begin position="1"/>
        <end position="36"/>
    </location>
</feature>
<evidence type="ECO:0000259" key="6">
    <source>
        <dbReference type="PROSITE" id="PS50186"/>
    </source>
</evidence>
<dbReference type="GO" id="GO:0005096">
    <property type="term" value="F:GTPase activator activity"/>
    <property type="evidence" value="ECO:0007669"/>
    <property type="project" value="InterPro"/>
</dbReference>
<feature type="compositionally biased region" description="Polar residues" evidence="5">
    <location>
        <begin position="2031"/>
        <end position="2045"/>
    </location>
</feature>
<reference evidence="7" key="1">
    <citation type="submission" date="2022-07" db="EMBL/GenBank/DDBJ databases">
        <title>Phylogenomic reconstructions and comparative analyses of Kickxellomycotina fungi.</title>
        <authorList>
            <person name="Reynolds N.K."/>
            <person name="Stajich J.E."/>
            <person name="Barry K."/>
            <person name="Grigoriev I.V."/>
            <person name="Crous P."/>
            <person name="Smith M.E."/>
        </authorList>
    </citation>
    <scope>NUCLEOTIDE SEQUENCE</scope>
    <source>
        <strain evidence="7">BCRC 34381</strain>
    </source>
</reference>
<comment type="similarity">
    <text evidence="2">Belongs to the IML1 family.</text>
</comment>
<gene>
    <name evidence="7" type="primary">IML1</name>
    <name evidence="7" type="ORF">LPJ61_002148</name>
</gene>
<feature type="region of interest" description="Disordered" evidence="5">
    <location>
        <begin position="1994"/>
        <end position="2106"/>
    </location>
</feature>
<feature type="compositionally biased region" description="Polar residues" evidence="5">
    <location>
        <begin position="1937"/>
        <end position="1956"/>
    </location>
</feature>
<dbReference type="Pfam" id="PF12257">
    <property type="entry name" value="IML1"/>
    <property type="match status" value="1"/>
</dbReference>
<keyword evidence="8" id="KW-1185">Reference proteome</keyword>
<dbReference type="InterPro" id="IPR048255">
    <property type="entry name" value="IML1_N"/>
</dbReference>
<feature type="compositionally biased region" description="Basic and acidic residues" evidence="5">
    <location>
        <begin position="980"/>
        <end position="1001"/>
    </location>
</feature>
<feature type="compositionally biased region" description="Polar residues" evidence="5">
    <location>
        <begin position="1059"/>
        <end position="1074"/>
    </location>
</feature>
<feature type="region of interest" description="Disordered" evidence="5">
    <location>
        <begin position="1151"/>
        <end position="1180"/>
    </location>
</feature>
<feature type="region of interest" description="Disordered" evidence="5">
    <location>
        <begin position="1682"/>
        <end position="1733"/>
    </location>
</feature>
<evidence type="ECO:0000256" key="1">
    <source>
        <dbReference type="ARBA" id="ARBA00004148"/>
    </source>
</evidence>
<protein>
    <recommendedName>
        <fullName evidence="3">Vacuolar membrane-associated protein IML1</fullName>
    </recommendedName>
    <alternativeName>
        <fullName evidence="4">Vacuolar membrane-associated protein iml1</fullName>
    </alternativeName>
</protein>
<feature type="region of interest" description="Disordered" evidence="5">
    <location>
        <begin position="1937"/>
        <end position="1980"/>
    </location>
</feature>
<feature type="compositionally biased region" description="Polar residues" evidence="5">
    <location>
        <begin position="2062"/>
        <end position="2078"/>
    </location>
</feature>
<feature type="compositionally biased region" description="Low complexity" evidence="5">
    <location>
        <begin position="1699"/>
        <end position="1732"/>
    </location>
</feature>
<evidence type="ECO:0000256" key="2">
    <source>
        <dbReference type="ARBA" id="ARBA00005643"/>
    </source>
</evidence>
<proteinExistence type="inferred from homology"/>
<dbReference type="Pfam" id="PF19418">
    <property type="entry name" value="DEPDC5_CTD"/>
    <property type="match status" value="1"/>
</dbReference>
<organism evidence="7 8">
    <name type="scientific">Coemansia biformis</name>
    <dbReference type="NCBI Taxonomy" id="1286918"/>
    <lineage>
        <taxon>Eukaryota</taxon>
        <taxon>Fungi</taxon>
        <taxon>Fungi incertae sedis</taxon>
        <taxon>Zoopagomycota</taxon>
        <taxon>Kickxellomycotina</taxon>
        <taxon>Kickxellomycetes</taxon>
        <taxon>Kickxellales</taxon>
        <taxon>Kickxellaceae</taxon>
        <taxon>Coemansia</taxon>
    </lineage>
</organism>
<feature type="region of interest" description="Disordered" evidence="5">
    <location>
        <begin position="111"/>
        <end position="248"/>
    </location>
</feature>
<evidence type="ECO:0000256" key="5">
    <source>
        <dbReference type="SAM" id="MobiDB-lite"/>
    </source>
</evidence>
<feature type="compositionally biased region" description="Basic and acidic residues" evidence="5">
    <location>
        <begin position="225"/>
        <end position="234"/>
    </location>
</feature>
<dbReference type="InterPro" id="IPR036388">
    <property type="entry name" value="WH-like_DNA-bd_sf"/>
</dbReference>
<evidence type="ECO:0000313" key="8">
    <source>
        <dbReference type="Proteomes" id="UP001143981"/>
    </source>
</evidence>
<feature type="domain" description="DEP" evidence="6">
    <location>
        <begin position="1827"/>
        <end position="1902"/>
    </location>
</feature>
<feature type="non-terminal residue" evidence="7">
    <location>
        <position position="1"/>
    </location>
</feature>
<accession>A0A9W7YFJ8</accession>